<dbReference type="OrthoDB" id="1114153at2759"/>
<dbReference type="EMBL" id="CM002870">
    <property type="protein sequence ID" value="KFK40777.1"/>
    <property type="molecule type" value="Genomic_DNA"/>
</dbReference>
<dbReference type="PANTHER" id="PTHR48449">
    <property type="entry name" value="DUF1985 DOMAIN-CONTAINING PROTEIN"/>
    <property type="match status" value="1"/>
</dbReference>
<gene>
    <name evidence="2" type="ordered locus">AALP_Aa2g039500</name>
</gene>
<evidence type="ECO:0000256" key="1">
    <source>
        <dbReference type="SAM" id="MobiDB-lite"/>
    </source>
</evidence>
<protein>
    <submittedName>
        <fullName evidence="2">Uncharacterized protein</fullName>
    </submittedName>
</protein>
<evidence type="ECO:0000313" key="3">
    <source>
        <dbReference type="Proteomes" id="UP000029120"/>
    </source>
</evidence>
<proteinExistence type="predicted"/>
<feature type="compositionally biased region" description="Polar residues" evidence="1">
    <location>
        <begin position="255"/>
        <end position="267"/>
    </location>
</feature>
<organism evidence="2 3">
    <name type="scientific">Arabis alpina</name>
    <name type="common">Alpine rock-cress</name>
    <dbReference type="NCBI Taxonomy" id="50452"/>
    <lineage>
        <taxon>Eukaryota</taxon>
        <taxon>Viridiplantae</taxon>
        <taxon>Streptophyta</taxon>
        <taxon>Embryophyta</taxon>
        <taxon>Tracheophyta</taxon>
        <taxon>Spermatophyta</taxon>
        <taxon>Magnoliopsida</taxon>
        <taxon>eudicotyledons</taxon>
        <taxon>Gunneridae</taxon>
        <taxon>Pentapetalae</taxon>
        <taxon>rosids</taxon>
        <taxon>malvids</taxon>
        <taxon>Brassicales</taxon>
        <taxon>Brassicaceae</taxon>
        <taxon>Arabideae</taxon>
        <taxon>Arabis</taxon>
    </lineage>
</organism>
<sequence length="381" mass="42013">MGRHAFKQTLDEIVKDKSDDTLGTLVGRLKQSSIALHGFPLAIQLVAFETIYGLDLIHVEPGEELRRRAIAGDDIIVCEQSEELIVEPILSTAEEYDEELLKWDDDVDDPKIQLVESLINSGHVFTKEEWPGGDFTCPHVLSPYEKAVIKDYEVSLERRKKAADLLKRKRGVEDVVTVKSDDFQDPPKQTRTRAATAGRRTGAVVAAVQQDMTIADAIIKMQEFFRSEFNKLALAQQPTKPRVKKSIPKRPPISLSHSPSGDISVSTSGKAGEAAFAAEMEENRMFEDYDGVASVLRSVKDVEGDMDDNKGNETDIENDAYGNDISGVERVYGGGAADGREKVVAVKDMEIKDVHSDAAGDELHTFTTGTTDVVLLYTVCQ</sequence>
<dbReference type="PANTHER" id="PTHR48449:SF1">
    <property type="entry name" value="DUF1985 DOMAIN-CONTAINING PROTEIN"/>
    <property type="match status" value="1"/>
</dbReference>
<dbReference type="Proteomes" id="UP000029120">
    <property type="component" value="Chromosome 2"/>
</dbReference>
<evidence type="ECO:0000313" key="2">
    <source>
        <dbReference type="EMBL" id="KFK40777.1"/>
    </source>
</evidence>
<keyword evidence="3" id="KW-1185">Reference proteome</keyword>
<feature type="region of interest" description="Disordered" evidence="1">
    <location>
        <begin position="236"/>
        <end position="267"/>
    </location>
</feature>
<reference evidence="3" key="1">
    <citation type="journal article" date="2015" name="Nat. Plants">
        <title>Genome expansion of Arabis alpina linked with retrotransposition and reduced symmetric DNA methylation.</title>
        <authorList>
            <person name="Willing E.M."/>
            <person name="Rawat V."/>
            <person name="Mandakova T."/>
            <person name="Maumus F."/>
            <person name="James G.V."/>
            <person name="Nordstroem K.J."/>
            <person name="Becker C."/>
            <person name="Warthmann N."/>
            <person name="Chica C."/>
            <person name="Szarzynska B."/>
            <person name="Zytnicki M."/>
            <person name="Albani M.C."/>
            <person name="Kiefer C."/>
            <person name="Bergonzi S."/>
            <person name="Castaings L."/>
            <person name="Mateos J.L."/>
            <person name="Berns M.C."/>
            <person name="Bujdoso N."/>
            <person name="Piofczyk T."/>
            <person name="de Lorenzo L."/>
            <person name="Barrero-Sicilia C."/>
            <person name="Mateos I."/>
            <person name="Piednoel M."/>
            <person name="Hagmann J."/>
            <person name="Chen-Min-Tao R."/>
            <person name="Iglesias-Fernandez R."/>
            <person name="Schuster S.C."/>
            <person name="Alonso-Blanco C."/>
            <person name="Roudier F."/>
            <person name="Carbonero P."/>
            <person name="Paz-Ares J."/>
            <person name="Davis S.J."/>
            <person name="Pecinka A."/>
            <person name="Quesneville H."/>
            <person name="Colot V."/>
            <person name="Lysak M.A."/>
            <person name="Weigel D."/>
            <person name="Coupland G."/>
            <person name="Schneeberger K."/>
        </authorList>
    </citation>
    <scope>NUCLEOTIDE SEQUENCE [LARGE SCALE GENOMIC DNA]</scope>
    <source>
        <strain evidence="3">cv. Pajares</strain>
    </source>
</reference>
<name>A0A087HF75_ARAAL</name>
<dbReference type="Gramene" id="KFK40777">
    <property type="protein sequence ID" value="KFK40777"/>
    <property type="gene ID" value="AALP_AA2G039500"/>
</dbReference>
<dbReference type="AlphaFoldDB" id="A0A087HF75"/>
<accession>A0A087HF75</accession>